<dbReference type="EMBL" id="CP051682">
    <property type="protein sequence ID" value="QJD97582.1"/>
    <property type="molecule type" value="Genomic_DNA"/>
</dbReference>
<accession>A0A7L5E2S5</accession>
<gene>
    <name evidence="1" type="ORF">HH214_17725</name>
</gene>
<organism evidence="1 2">
    <name type="scientific">Mucilaginibacter robiniae</name>
    <dbReference type="NCBI Taxonomy" id="2728022"/>
    <lineage>
        <taxon>Bacteria</taxon>
        <taxon>Pseudomonadati</taxon>
        <taxon>Bacteroidota</taxon>
        <taxon>Sphingobacteriia</taxon>
        <taxon>Sphingobacteriales</taxon>
        <taxon>Sphingobacteriaceae</taxon>
        <taxon>Mucilaginibacter</taxon>
    </lineage>
</organism>
<keyword evidence="2" id="KW-1185">Reference proteome</keyword>
<dbReference type="KEGG" id="mrob:HH214_17725"/>
<evidence type="ECO:0000313" key="2">
    <source>
        <dbReference type="Proteomes" id="UP000503278"/>
    </source>
</evidence>
<dbReference type="AlphaFoldDB" id="A0A7L5E2S5"/>
<protein>
    <submittedName>
        <fullName evidence="1">Uncharacterized protein</fullName>
    </submittedName>
</protein>
<reference evidence="1 2" key="1">
    <citation type="submission" date="2020-04" db="EMBL/GenBank/DDBJ databases">
        <title>Genome sequencing of novel species.</title>
        <authorList>
            <person name="Heo J."/>
            <person name="Kim S.-J."/>
            <person name="Kim J.-S."/>
            <person name="Hong S.-B."/>
            <person name="Kwon S.-W."/>
        </authorList>
    </citation>
    <scope>NUCLEOTIDE SEQUENCE [LARGE SCALE GENOMIC DNA]</scope>
    <source>
        <strain evidence="1 2">F39-2</strain>
    </source>
</reference>
<sequence length="136" mass="15748">MKSKYRLIVVLMFLVVIINSCNSKKRGHYTLHYFKRTRVSDSAVISSSFFEANKIHEPLMSAAFQVIYQVQAGKIVQSKLIRTRANYYNSNIEVGKLKVRGVAIGYWSRYVKHLQTHAGDSILLNFYLQPDTRPLY</sequence>
<name>A0A7L5E2S5_9SPHI</name>
<proteinExistence type="predicted"/>
<dbReference type="RefSeq" id="WP_169609882.1">
    <property type="nucleotide sequence ID" value="NZ_CP051682.1"/>
</dbReference>
<dbReference type="Proteomes" id="UP000503278">
    <property type="component" value="Chromosome"/>
</dbReference>
<evidence type="ECO:0000313" key="1">
    <source>
        <dbReference type="EMBL" id="QJD97582.1"/>
    </source>
</evidence>